<keyword evidence="2" id="KW-0675">Receptor</keyword>
<dbReference type="Gene3D" id="3.40.50.10140">
    <property type="entry name" value="Toll/interleukin-1 receptor homology (TIR) domain"/>
    <property type="match status" value="1"/>
</dbReference>
<dbReference type="EMBL" id="QKXH01000008">
    <property type="protein sequence ID" value="PZX92807.1"/>
    <property type="molecule type" value="Genomic_DNA"/>
</dbReference>
<evidence type="ECO:0000259" key="1">
    <source>
        <dbReference type="PROSITE" id="PS50104"/>
    </source>
</evidence>
<organism evidence="2 3">
    <name type="scientific">Flavobacterium aquariorum</name>
    <dbReference type="NCBI Taxonomy" id="2217670"/>
    <lineage>
        <taxon>Bacteria</taxon>
        <taxon>Pseudomonadati</taxon>
        <taxon>Bacteroidota</taxon>
        <taxon>Flavobacteriia</taxon>
        <taxon>Flavobacteriales</taxon>
        <taxon>Flavobacteriaceae</taxon>
        <taxon>Flavobacterium</taxon>
    </lineage>
</organism>
<name>A0A2W7UCA0_9FLAO</name>
<sequence length="387" mass="45017">MKYKYQLILLADNEALFDKIIASLATRFDELKLIGDLLKIITMDNITEYSGGQPAYVIYSGNKNNLDDGALEALKKQKIDGNTILPLFINSFGDEMPDELRNQNGLQFDNNINRICNLVLEGFELLRKNRKIFISYKRTESSNVAIQLYEALEKNNFDVFLDTHSIDKGEEFQEELWHRMTDCDVILMLNTKDFLESEWCGYELEKAHLKRIGIVHLIWPDNDFQNFAQLAHSIKLTNSDFDKPLFSDLAKGRLEIGKVTETIDLIESVRARNLAARQDALITEFIEAANYNNIEVNLQFSRYITENLSDGKRRIYIPTIGVPQSINCFNSEKLIAKIEKGEIDSIHLIYDEMSIRDYWLEHLDWLNKYLKIQTIKKLNFNKWFSTL</sequence>
<dbReference type="InterPro" id="IPR035897">
    <property type="entry name" value="Toll_tir_struct_dom_sf"/>
</dbReference>
<evidence type="ECO:0000313" key="3">
    <source>
        <dbReference type="Proteomes" id="UP000249177"/>
    </source>
</evidence>
<proteinExistence type="predicted"/>
<dbReference type="Proteomes" id="UP000249177">
    <property type="component" value="Unassembled WGS sequence"/>
</dbReference>
<gene>
    <name evidence="2" type="ORF">DOS84_13110</name>
</gene>
<dbReference type="OrthoDB" id="344630at2"/>
<protein>
    <submittedName>
        <fullName evidence="2">Toll/interleukin-1 receptor domain-containing protein</fullName>
    </submittedName>
</protein>
<evidence type="ECO:0000313" key="2">
    <source>
        <dbReference type="EMBL" id="PZX92807.1"/>
    </source>
</evidence>
<dbReference type="PROSITE" id="PS50104">
    <property type="entry name" value="TIR"/>
    <property type="match status" value="1"/>
</dbReference>
<dbReference type="Pfam" id="PF13676">
    <property type="entry name" value="TIR_2"/>
    <property type="match status" value="1"/>
</dbReference>
<feature type="domain" description="TIR" evidence="1">
    <location>
        <begin position="128"/>
        <end position="249"/>
    </location>
</feature>
<reference evidence="2 3" key="1">
    <citation type="submission" date="2018-06" db="EMBL/GenBank/DDBJ databases">
        <title>Flavobacterium sp IMCC34762, genome.</title>
        <authorList>
            <person name="Joung Y."/>
            <person name="Cho J."/>
            <person name="Song J."/>
        </authorList>
    </citation>
    <scope>NUCLEOTIDE SEQUENCE [LARGE SCALE GENOMIC DNA]</scope>
    <source>
        <strain evidence="2 3">IMCC34762</strain>
    </source>
</reference>
<comment type="caution">
    <text evidence="2">The sequence shown here is derived from an EMBL/GenBank/DDBJ whole genome shotgun (WGS) entry which is preliminary data.</text>
</comment>
<dbReference type="SUPFAM" id="SSF52200">
    <property type="entry name" value="Toll/Interleukin receptor TIR domain"/>
    <property type="match status" value="1"/>
</dbReference>
<dbReference type="AlphaFoldDB" id="A0A2W7UCA0"/>
<accession>A0A2W7UCA0</accession>
<dbReference type="RefSeq" id="WP_111410572.1">
    <property type="nucleotide sequence ID" value="NZ_QKXH01000008.1"/>
</dbReference>
<dbReference type="GO" id="GO:0007165">
    <property type="term" value="P:signal transduction"/>
    <property type="evidence" value="ECO:0007669"/>
    <property type="project" value="InterPro"/>
</dbReference>
<dbReference type="InterPro" id="IPR000157">
    <property type="entry name" value="TIR_dom"/>
</dbReference>
<keyword evidence="3" id="KW-1185">Reference proteome</keyword>